<dbReference type="PROSITE" id="PS01124">
    <property type="entry name" value="HTH_ARAC_FAMILY_2"/>
    <property type="match status" value="1"/>
</dbReference>
<evidence type="ECO:0000259" key="9">
    <source>
        <dbReference type="PROSITE" id="PS01124"/>
    </source>
</evidence>
<dbReference type="SMART" id="SM00448">
    <property type="entry name" value="REC"/>
    <property type="match status" value="1"/>
</dbReference>
<dbReference type="EMBL" id="JARLKY010000037">
    <property type="protein sequence ID" value="MEC0228696.1"/>
    <property type="molecule type" value="Genomic_DNA"/>
</dbReference>
<evidence type="ECO:0000256" key="5">
    <source>
        <dbReference type="ARBA" id="ARBA00023015"/>
    </source>
</evidence>
<dbReference type="InterPro" id="IPR001789">
    <property type="entry name" value="Sig_transdc_resp-reg_receiver"/>
</dbReference>
<evidence type="ECO:0000256" key="6">
    <source>
        <dbReference type="ARBA" id="ARBA00023125"/>
    </source>
</evidence>
<keyword evidence="2" id="KW-0963">Cytoplasm</keyword>
<sequence>MAENTVNEPYIKVLIVDDEQLVRKGLRLTTDWPKHHMIVVDDAPNGSIGWDKFLEHRPHVVITDIVMPEMSGIELAQKVRAEAPDTKILFLSCHKDFDYAKQGIQIGITDYIVKTSLDEQKLDQCLDHLHQEIAKQLSKPTGATPDEPSVELSELDEWLIDKKQMARNQFMQRLEKEWNWMTEGGYIIHIFQGGNSPLNRSDVLSFTITEQEDMLLLQSEEDSYFLFCRSQGLQACSEELLRSKINNRSICWRQAGPITSPDQWMSSVHRLHRLKHIEQEFELVNDAHKEDILSAIDYIDQHLYLDLRAADIASKIGVSRSYFSTIFKEATGSSIISFISDRKLERAKALLRSTSFRADEIAEKVGINDAKYFSKWFKKSASLTPGQYRLQTK</sequence>
<dbReference type="SUPFAM" id="SSF46689">
    <property type="entry name" value="Homeodomain-like"/>
    <property type="match status" value="2"/>
</dbReference>
<dbReference type="Gene3D" id="1.10.10.60">
    <property type="entry name" value="Homeodomain-like"/>
    <property type="match status" value="2"/>
</dbReference>
<evidence type="ECO:0000313" key="12">
    <source>
        <dbReference type="Proteomes" id="UP001338137"/>
    </source>
</evidence>
<dbReference type="InterPro" id="IPR011006">
    <property type="entry name" value="CheY-like_superfamily"/>
</dbReference>
<dbReference type="Pfam" id="PF00072">
    <property type="entry name" value="Response_reg"/>
    <property type="match status" value="1"/>
</dbReference>
<evidence type="ECO:0000256" key="7">
    <source>
        <dbReference type="ARBA" id="ARBA00023163"/>
    </source>
</evidence>
<dbReference type="InterPro" id="IPR009057">
    <property type="entry name" value="Homeodomain-like_sf"/>
</dbReference>
<dbReference type="PANTHER" id="PTHR42713">
    <property type="entry name" value="HISTIDINE KINASE-RELATED"/>
    <property type="match status" value="1"/>
</dbReference>
<feature type="domain" description="HTH araC/xylS-type" evidence="9">
    <location>
        <begin position="293"/>
        <end position="391"/>
    </location>
</feature>
<evidence type="ECO:0000256" key="3">
    <source>
        <dbReference type="ARBA" id="ARBA00022553"/>
    </source>
</evidence>
<keyword evidence="3 8" id="KW-0597">Phosphoprotein</keyword>
<dbReference type="CDD" id="cd17536">
    <property type="entry name" value="REC_YesN-like"/>
    <property type="match status" value="1"/>
</dbReference>
<accession>A0ABU6G3F7</accession>
<dbReference type="PANTHER" id="PTHR42713:SF3">
    <property type="entry name" value="TRANSCRIPTIONAL REGULATORY PROTEIN HPTR"/>
    <property type="match status" value="1"/>
</dbReference>
<dbReference type="RefSeq" id="WP_326072893.1">
    <property type="nucleotide sequence ID" value="NZ_JARLKY010000037.1"/>
</dbReference>
<comment type="subcellular location">
    <subcellularLocation>
        <location evidence="1">Cytoplasm</location>
    </subcellularLocation>
</comment>
<evidence type="ECO:0000256" key="8">
    <source>
        <dbReference type="PROSITE-ProRule" id="PRU00169"/>
    </source>
</evidence>
<dbReference type="InterPro" id="IPR051552">
    <property type="entry name" value="HptR"/>
</dbReference>
<comment type="caution">
    <text evidence="11">The sequence shown here is derived from an EMBL/GenBank/DDBJ whole genome shotgun (WGS) entry which is preliminary data.</text>
</comment>
<evidence type="ECO:0000256" key="2">
    <source>
        <dbReference type="ARBA" id="ARBA00022490"/>
    </source>
</evidence>
<evidence type="ECO:0000256" key="4">
    <source>
        <dbReference type="ARBA" id="ARBA00023012"/>
    </source>
</evidence>
<evidence type="ECO:0000256" key="1">
    <source>
        <dbReference type="ARBA" id="ARBA00004496"/>
    </source>
</evidence>
<dbReference type="SMART" id="SM00342">
    <property type="entry name" value="HTH_ARAC"/>
    <property type="match status" value="1"/>
</dbReference>
<gene>
    <name evidence="11" type="ORF">P4I72_16330</name>
</gene>
<dbReference type="Pfam" id="PF12833">
    <property type="entry name" value="HTH_18"/>
    <property type="match status" value="1"/>
</dbReference>
<dbReference type="Proteomes" id="UP001338137">
    <property type="component" value="Unassembled WGS sequence"/>
</dbReference>
<evidence type="ECO:0000313" key="11">
    <source>
        <dbReference type="EMBL" id="MEC0228696.1"/>
    </source>
</evidence>
<dbReference type="SUPFAM" id="SSF52172">
    <property type="entry name" value="CheY-like"/>
    <property type="match status" value="1"/>
</dbReference>
<feature type="modified residue" description="4-aspartylphosphate" evidence="8">
    <location>
        <position position="64"/>
    </location>
</feature>
<reference evidence="11 12" key="1">
    <citation type="submission" date="2023-03" db="EMBL/GenBank/DDBJ databases">
        <title>Bacillus Genome Sequencing.</title>
        <authorList>
            <person name="Dunlap C."/>
        </authorList>
    </citation>
    <scope>NUCLEOTIDE SEQUENCE [LARGE SCALE GENOMIC DNA]</scope>
    <source>
        <strain evidence="11 12">BD-533</strain>
    </source>
</reference>
<dbReference type="Gene3D" id="3.40.50.2300">
    <property type="match status" value="1"/>
</dbReference>
<keyword evidence="12" id="KW-1185">Reference proteome</keyword>
<dbReference type="PROSITE" id="PS50110">
    <property type="entry name" value="RESPONSE_REGULATORY"/>
    <property type="match status" value="1"/>
</dbReference>
<keyword evidence="6" id="KW-0238">DNA-binding</keyword>
<name>A0ABU6G3F7_9BACL</name>
<evidence type="ECO:0000259" key="10">
    <source>
        <dbReference type="PROSITE" id="PS50110"/>
    </source>
</evidence>
<keyword evidence="4" id="KW-0902">Two-component regulatory system</keyword>
<protein>
    <submittedName>
        <fullName evidence="11">Response regulator</fullName>
    </submittedName>
</protein>
<keyword evidence="7" id="KW-0804">Transcription</keyword>
<proteinExistence type="predicted"/>
<dbReference type="InterPro" id="IPR018060">
    <property type="entry name" value="HTH_AraC"/>
</dbReference>
<organism evidence="11 12">
    <name type="scientific">Paenibacillus alba</name>
    <dbReference type="NCBI Taxonomy" id="1197127"/>
    <lineage>
        <taxon>Bacteria</taxon>
        <taxon>Bacillati</taxon>
        <taxon>Bacillota</taxon>
        <taxon>Bacilli</taxon>
        <taxon>Bacillales</taxon>
        <taxon>Paenibacillaceae</taxon>
        <taxon>Paenibacillus</taxon>
    </lineage>
</organism>
<keyword evidence="5" id="KW-0805">Transcription regulation</keyword>
<feature type="domain" description="Response regulatory" evidence="10">
    <location>
        <begin position="12"/>
        <end position="129"/>
    </location>
</feature>